<evidence type="ECO:0000313" key="3">
    <source>
        <dbReference type="EMBL" id="KEQ66288.1"/>
    </source>
</evidence>
<evidence type="ECO:0000256" key="2">
    <source>
        <dbReference type="SAM" id="SignalP"/>
    </source>
</evidence>
<dbReference type="GO" id="GO:0030246">
    <property type="term" value="F:carbohydrate binding"/>
    <property type="evidence" value="ECO:0007669"/>
    <property type="project" value="UniProtKB-KW"/>
</dbReference>
<protein>
    <submittedName>
        <fullName evidence="3">Concanavalin A-like lectin/glucanase</fullName>
    </submittedName>
</protein>
<dbReference type="InterPro" id="IPR000250">
    <property type="entry name" value="Peptidase_G1"/>
</dbReference>
<reference evidence="3 4" key="1">
    <citation type="journal article" date="2014" name="BMC Genomics">
        <title>Genome sequencing of four Aureobasidium pullulans varieties: biotechnological potential, stress tolerance, and description of new species.</title>
        <authorList>
            <person name="Gostin Ar C."/>
            <person name="Ohm R.A."/>
            <person name="Kogej T."/>
            <person name="Sonjak S."/>
            <person name="Turk M."/>
            <person name="Zajc J."/>
            <person name="Zalar P."/>
            <person name="Grube M."/>
            <person name="Sun H."/>
            <person name="Han J."/>
            <person name="Sharma A."/>
            <person name="Chiniquy J."/>
            <person name="Ngan C.Y."/>
            <person name="Lipzen A."/>
            <person name="Barry K."/>
            <person name="Grigoriev I.V."/>
            <person name="Gunde-Cimerman N."/>
        </authorList>
    </citation>
    <scope>NUCLEOTIDE SEQUENCE [LARGE SCALE GENOMIC DNA]</scope>
    <source>
        <strain evidence="3 4">CBS 110374</strain>
    </source>
</reference>
<evidence type="ECO:0000256" key="1">
    <source>
        <dbReference type="PIRSR" id="PIRSR600250-50"/>
    </source>
</evidence>
<proteinExistence type="predicted"/>
<dbReference type="SUPFAM" id="SSF49899">
    <property type="entry name" value="Concanavalin A-like lectins/glucanases"/>
    <property type="match status" value="1"/>
</dbReference>
<dbReference type="InterPro" id="IPR013320">
    <property type="entry name" value="ConA-like_dom_sf"/>
</dbReference>
<dbReference type="PANTHER" id="PTHR37536:SF1">
    <property type="entry name" value="ASPERGILLOPEPSIN, PUTAITVE (AFU_ORTHOLOGUE AFUA_7G01200)"/>
    <property type="match status" value="1"/>
</dbReference>
<feature type="active site" description="Proton acceptor" evidence="1">
    <location>
        <position position="170"/>
    </location>
</feature>
<keyword evidence="4" id="KW-1185">Reference proteome</keyword>
<dbReference type="GO" id="GO:0006508">
    <property type="term" value="P:proteolysis"/>
    <property type="evidence" value="ECO:0007669"/>
    <property type="project" value="InterPro"/>
</dbReference>
<evidence type="ECO:0000313" key="4">
    <source>
        <dbReference type="Proteomes" id="UP000030672"/>
    </source>
</evidence>
<dbReference type="Proteomes" id="UP000030672">
    <property type="component" value="Unassembled WGS sequence"/>
</dbReference>
<dbReference type="PANTHER" id="PTHR37536">
    <property type="entry name" value="PUTATIVE (AFU_ORTHOLOGUE AFUA_3G02970)-RELATED"/>
    <property type="match status" value="1"/>
</dbReference>
<dbReference type="RefSeq" id="XP_040883311.1">
    <property type="nucleotide sequence ID" value="XM_041020050.1"/>
</dbReference>
<dbReference type="HOGENOM" id="CLU_066466_2_0_1"/>
<dbReference type="GeneID" id="63913423"/>
<name>A0A074W0G0_AURM1</name>
<dbReference type="Pfam" id="PF01828">
    <property type="entry name" value="Peptidase_A4"/>
    <property type="match status" value="1"/>
</dbReference>
<dbReference type="CDD" id="cd13426">
    <property type="entry name" value="Peptidase_G1"/>
    <property type="match status" value="1"/>
</dbReference>
<feature type="chain" id="PRO_5001701045" evidence="2">
    <location>
        <begin position="22"/>
        <end position="248"/>
    </location>
</feature>
<accession>A0A074W0G0</accession>
<keyword evidence="2" id="KW-0732">Signal</keyword>
<dbReference type="Gene3D" id="2.60.120.700">
    <property type="entry name" value="Peptidase G1"/>
    <property type="match status" value="1"/>
</dbReference>
<feature type="signal peptide" evidence="2">
    <location>
        <begin position="1"/>
        <end position="21"/>
    </location>
</feature>
<sequence>MVFSRIVYSSLFAASVASAAASSNNWAGGQHTDKGRVVQASVDIVVPECTLGTPAYQTVPYFVTGWAGIDGTAACPHALLQAGFDCTVTEVNNVTTTQWETWTEWFPAQQQPYSDFEVQTGDVVSIRIKADSTTSGSTFMHNHRTGKSVHTSYANQTTPLCLDSAEWVIESELGFGPFGPDGERTAGYTPFKFEHASYTTKDGKKHLSKQEDMFNMVQNGTEVAEGVYKRDGFFEVVNVTPADFLADE</sequence>
<dbReference type="STRING" id="1043003.A0A074W0G0"/>
<keyword evidence="3" id="KW-0430">Lectin</keyword>
<gene>
    <name evidence="3" type="ORF">M437DRAFT_39655</name>
</gene>
<dbReference type="EMBL" id="KL584825">
    <property type="protein sequence ID" value="KEQ66288.1"/>
    <property type="molecule type" value="Genomic_DNA"/>
</dbReference>
<dbReference type="InterPro" id="IPR038656">
    <property type="entry name" value="Peptidase_G1_sf"/>
</dbReference>
<dbReference type="GO" id="GO:0070007">
    <property type="term" value="F:glutamic-type endopeptidase activity"/>
    <property type="evidence" value="ECO:0007669"/>
    <property type="project" value="InterPro"/>
</dbReference>
<organism evidence="3 4">
    <name type="scientific">Aureobasidium melanogenum (strain CBS 110374)</name>
    <name type="common">Aureobasidium pullulans var. melanogenum</name>
    <dbReference type="NCBI Taxonomy" id="1043003"/>
    <lineage>
        <taxon>Eukaryota</taxon>
        <taxon>Fungi</taxon>
        <taxon>Dikarya</taxon>
        <taxon>Ascomycota</taxon>
        <taxon>Pezizomycotina</taxon>
        <taxon>Dothideomycetes</taxon>
        <taxon>Dothideomycetidae</taxon>
        <taxon>Dothideales</taxon>
        <taxon>Saccotheciaceae</taxon>
        <taxon>Aureobasidium</taxon>
    </lineage>
</organism>
<dbReference type="AlphaFoldDB" id="A0A074W0G0"/>